<sequence>MESLFRNAMKKPGVFKCLELRAPSTRVSSSFSGLHSRPDILWRARRSSSRAHLQSTRTSTPMGTFACQYSTMLGARP</sequence>
<accession>A0A812KVA5</accession>
<comment type="caution">
    <text evidence="1">The sequence shown here is derived from an EMBL/GenBank/DDBJ whole genome shotgun (WGS) entry which is preliminary data.</text>
</comment>
<evidence type="ECO:0000313" key="2">
    <source>
        <dbReference type="Proteomes" id="UP000604046"/>
    </source>
</evidence>
<protein>
    <submittedName>
        <fullName evidence="1">Uncharacterized protein</fullName>
    </submittedName>
</protein>
<keyword evidence="2" id="KW-1185">Reference proteome</keyword>
<evidence type="ECO:0000313" key="1">
    <source>
        <dbReference type="EMBL" id="CAE7230806.1"/>
    </source>
</evidence>
<reference evidence="1" key="1">
    <citation type="submission" date="2021-02" db="EMBL/GenBank/DDBJ databases">
        <authorList>
            <person name="Dougan E. K."/>
            <person name="Rhodes N."/>
            <person name="Thang M."/>
            <person name="Chan C."/>
        </authorList>
    </citation>
    <scope>NUCLEOTIDE SEQUENCE</scope>
</reference>
<dbReference type="EMBL" id="CAJNDS010000731">
    <property type="protein sequence ID" value="CAE7230806.1"/>
    <property type="molecule type" value="Genomic_DNA"/>
</dbReference>
<name>A0A812KVA5_9DINO</name>
<dbReference type="AlphaFoldDB" id="A0A812KVA5"/>
<organism evidence="1 2">
    <name type="scientific">Symbiodinium natans</name>
    <dbReference type="NCBI Taxonomy" id="878477"/>
    <lineage>
        <taxon>Eukaryota</taxon>
        <taxon>Sar</taxon>
        <taxon>Alveolata</taxon>
        <taxon>Dinophyceae</taxon>
        <taxon>Suessiales</taxon>
        <taxon>Symbiodiniaceae</taxon>
        <taxon>Symbiodinium</taxon>
    </lineage>
</organism>
<dbReference type="Proteomes" id="UP000604046">
    <property type="component" value="Unassembled WGS sequence"/>
</dbReference>
<proteinExistence type="predicted"/>
<gene>
    <name evidence="1" type="ORF">SNAT2548_LOCUS9412</name>
</gene>